<protein>
    <submittedName>
        <fullName evidence="5">U32 family peptidase C-terminal domain-containing protein</fullName>
    </submittedName>
</protein>
<reference evidence="5" key="1">
    <citation type="journal article" date="2021" name="PeerJ">
        <title>Extensive microbial diversity within the chicken gut microbiome revealed by metagenomics and culture.</title>
        <authorList>
            <person name="Gilroy R."/>
            <person name="Ravi A."/>
            <person name="Getino M."/>
            <person name="Pursley I."/>
            <person name="Horton D.L."/>
            <person name="Alikhan N.F."/>
            <person name="Baker D."/>
            <person name="Gharbi K."/>
            <person name="Hall N."/>
            <person name="Watson M."/>
            <person name="Adriaenssens E.M."/>
            <person name="Foster-Nyarko E."/>
            <person name="Jarju S."/>
            <person name="Secka A."/>
            <person name="Antonio M."/>
            <person name="Oren A."/>
            <person name="Chaudhuri R.R."/>
            <person name="La Ragione R."/>
            <person name="Hildebrand F."/>
            <person name="Pallen M.J."/>
        </authorList>
    </citation>
    <scope>NUCLEOTIDE SEQUENCE</scope>
    <source>
        <strain evidence="5">USASDec5-558</strain>
    </source>
</reference>
<accession>A0A9D1WFA6</accession>
<reference evidence="5" key="2">
    <citation type="submission" date="2021-04" db="EMBL/GenBank/DDBJ databases">
        <authorList>
            <person name="Gilroy R."/>
        </authorList>
    </citation>
    <scope>NUCLEOTIDE SEQUENCE</scope>
    <source>
        <strain evidence="5">USASDec5-558</strain>
    </source>
</reference>
<evidence type="ECO:0000256" key="1">
    <source>
        <dbReference type="ARBA" id="ARBA00022670"/>
    </source>
</evidence>
<dbReference type="AlphaFoldDB" id="A0A9D1WFA6"/>
<keyword evidence="1" id="KW-0645">Protease</keyword>
<name>A0A9D1WFA6_9GAMM</name>
<dbReference type="Pfam" id="PF16325">
    <property type="entry name" value="Peptidase_U32_C"/>
    <property type="match status" value="1"/>
</dbReference>
<dbReference type="InterPro" id="IPR051454">
    <property type="entry name" value="RNA/ubiquinone_mod_enzymes"/>
</dbReference>
<evidence type="ECO:0000313" key="6">
    <source>
        <dbReference type="Proteomes" id="UP000886829"/>
    </source>
</evidence>
<evidence type="ECO:0000259" key="4">
    <source>
        <dbReference type="Pfam" id="PF16325"/>
    </source>
</evidence>
<feature type="domain" description="Peptidase family U32 C-terminal" evidence="4">
    <location>
        <begin position="405"/>
        <end position="485"/>
    </location>
</feature>
<evidence type="ECO:0000313" key="5">
    <source>
        <dbReference type="EMBL" id="HIX57777.1"/>
    </source>
</evidence>
<keyword evidence="2" id="KW-0378">Hydrolase</keyword>
<dbReference type="EMBL" id="DXEV01000198">
    <property type="protein sequence ID" value="HIX57777.1"/>
    <property type="molecule type" value="Genomic_DNA"/>
</dbReference>
<gene>
    <name evidence="5" type="ORF">H9850_09965</name>
</gene>
<proteinExistence type="inferred from homology"/>
<dbReference type="PROSITE" id="PS01276">
    <property type="entry name" value="PEPTIDASE_U32"/>
    <property type="match status" value="1"/>
</dbReference>
<dbReference type="InterPro" id="IPR001539">
    <property type="entry name" value="Peptidase_U32"/>
</dbReference>
<comment type="similarity">
    <text evidence="3">Belongs to the peptidase U32 family.</text>
</comment>
<dbReference type="PANTHER" id="PTHR30217">
    <property type="entry name" value="PEPTIDASE U32 FAMILY"/>
    <property type="match status" value="1"/>
</dbReference>
<sequence length="488" mass="53686">MRFSSPFALLGGRTYQDTLDAQISSGSGAISRKPELLAPAGSLQHLYMACDYGADAIYAGIPRWSLRVRGNGFTREDFAQGINYALEHGKKFFAVLNVIPHMRRTSAFLPALDEIAALKPDAFIMADPGLIDIALNRYPEIPVHLSVQANTVNSGTVKFWQKLGVKRCILARELSLSEIEMIRQDCPDMELEVFVHGALCIAVSGRCLISGLLSRRDANVGACNNSCRWNYRTQKLHLEDAATLQTIATADQLSRTTIPHAGSGTDNSACTGSALDQKDSPALYAEIEESSHREGQWMPMEEDEHGSYLMNSKDLCALPVIKRLMDMGIDSLKIEGRSRSPFYAGGIARAYRLAIDALAQGKEIPAESWTIVDSIPSRSYTTALLEPHDAFETQDYDTNTPSPGKWQIVGQIEKQEQGKLYIRVKNRFQSDSKLLIYTPQGPITLDGSSLCDKHGNPTNVAPGDGYFVSLDCATPLDLRTAVLLRDDH</sequence>
<dbReference type="Proteomes" id="UP000886829">
    <property type="component" value="Unassembled WGS sequence"/>
</dbReference>
<evidence type="ECO:0000256" key="2">
    <source>
        <dbReference type="ARBA" id="ARBA00022801"/>
    </source>
</evidence>
<dbReference type="Gene3D" id="2.40.30.10">
    <property type="entry name" value="Translation factors"/>
    <property type="match status" value="1"/>
</dbReference>
<dbReference type="PANTHER" id="PTHR30217:SF6">
    <property type="entry name" value="TRNA HYDROXYLATION PROTEIN P"/>
    <property type="match status" value="1"/>
</dbReference>
<dbReference type="GO" id="GO:0008233">
    <property type="term" value="F:peptidase activity"/>
    <property type="evidence" value="ECO:0007669"/>
    <property type="project" value="UniProtKB-KW"/>
</dbReference>
<dbReference type="Pfam" id="PF01136">
    <property type="entry name" value="Peptidase_U32"/>
    <property type="match status" value="1"/>
</dbReference>
<dbReference type="InterPro" id="IPR032525">
    <property type="entry name" value="Peptidase_U32_C"/>
</dbReference>
<dbReference type="GO" id="GO:0006508">
    <property type="term" value="P:proteolysis"/>
    <property type="evidence" value="ECO:0007669"/>
    <property type="project" value="UniProtKB-KW"/>
</dbReference>
<evidence type="ECO:0000256" key="3">
    <source>
        <dbReference type="ARBA" id="ARBA00038374"/>
    </source>
</evidence>
<comment type="caution">
    <text evidence="5">The sequence shown here is derived from an EMBL/GenBank/DDBJ whole genome shotgun (WGS) entry which is preliminary data.</text>
</comment>
<organism evidence="5 6">
    <name type="scientific">Candidatus Anaerobiospirillum pullistercoris</name>
    <dbReference type="NCBI Taxonomy" id="2838452"/>
    <lineage>
        <taxon>Bacteria</taxon>
        <taxon>Pseudomonadati</taxon>
        <taxon>Pseudomonadota</taxon>
        <taxon>Gammaproteobacteria</taxon>
        <taxon>Aeromonadales</taxon>
        <taxon>Succinivibrionaceae</taxon>
        <taxon>Anaerobiospirillum</taxon>
    </lineage>
</organism>